<dbReference type="FunFam" id="3.40.50.720:FF:000084">
    <property type="entry name" value="Short-chain dehydrogenase reductase"/>
    <property type="match status" value="1"/>
</dbReference>
<keyword evidence="4" id="KW-1185">Reference proteome</keyword>
<dbReference type="AlphaFoldDB" id="A0A1V2A531"/>
<comment type="similarity">
    <text evidence="1">Belongs to the short-chain dehydrogenases/reductases (SDR) family.</text>
</comment>
<dbReference type="SUPFAM" id="SSF51735">
    <property type="entry name" value="NAD(P)-binding Rossmann-fold domains"/>
    <property type="match status" value="1"/>
</dbReference>
<dbReference type="EMBL" id="MSFI01000026">
    <property type="protein sequence ID" value="OMP65962.1"/>
    <property type="molecule type" value="Genomic_DNA"/>
</dbReference>
<comment type="caution">
    <text evidence="3">The sequence shown here is derived from an EMBL/GenBank/DDBJ whole genome shotgun (WGS) entry which is preliminary data.</text>
</comment>
<dbReference type="InterPro" id="IPR036291">
    <property type="entry name" value="NAD(P)-bd_dom_sf"/>
</dbReference>
<evidence type="ECO:0000313" key="3">
    <source>
        <dbReference type="EMBL" id="OMP65962.1"/>
    </source>
</evidence>
<keyword evidence="2" id="KW-0560">Oxidoreductase</keyword>
<dbReference type="InterPro" id="IPR002347">
    <property type="entry name" value="SDR_fam"/>
</dbReference>
<dbReference type="GO" id="GO:0008206">
    <property type="term" value="P:bile acid metabolic process"/>
    <property type="evidence" value="ECO:0007669"/>
    <property type="project" value="UniProtKB-ARBA"/>
</dbReference>
<protein>
    <submittedName>
        <fullName evidence="3">3-oxoacyl-[acyl-carrier-protein] reductase</fullName>
    </submittedName>
</protein>
<reference evidence="3 4" key="1">
    <citation type="submission" date="2016-12" db="EMBL/GenBank/DDBJ databases">
        <title>Domibacillus sp. SAB 38T whole genome sequencing.</title>
        <authorList>
            <person name="Verma A."/>
            <person name="Ojha A.K."/>
            <person name="Krishnamurthi S."/>
        </authorList>
    </citation>
    <scope>NUCLEOTIDE SEQUENCE [LARGE SCALE GENOMIC DNA]</scope>
    <source>
        <strain evidence="3 4">SAB 38</strain>
    </source>
</reference>
<dbReference type="CDD" id="cd05233">
    <property type="entry name" value="SDR_c"/>
    <property type="match status" value="1"/>
</dbReference>
<evidence type="ECO:0000313" key="4">
    <source>
        <dbReference type="Proteomes" id="UP000188613"/>
    </source>
</evidence>
<dbReference type="Gene3D" id="3.40.50.720">
    <property type="entry name" value="NAD(P)-binding Rossmann-like Domain"/>
    <property type="match status" value="1"/>
</dbReference>
<name>A0A1V2A531_9BACI</name>
<dbReference type="PANTHER" id="PTHR42760:SF133">
    <property type="entry name" value="3-OXOACYL-[ACYL-CARRIER-PROTEIN] REDUCTASE"/>
    <property type="match status" value="1"/>
</dbReference>
<sequence length="261" mass="27685">MKLTSSLKGKTALITGGGSGIGRAAVIRLAEAGANIVLLDRSPKNSDELVKEIGENRVMHVKADVSKADEMEKAINEGAAKWGGLDIVFANAGQNGTFTPLEHLAPEDWNSVMMTNLTGTFLTLKYSIPYLKKNGGSIIITSSINGTRTFKNFGFSAYATTKAGQVGLGKMAAVELAKFKVRVNVICPGAIETNIDESTNMEDEKLKEIRIPIEYPEGNQPLAGGSGQPEQVADLVHYLASDAASHVTGSVVYVDGVESLL</sequence>
<dbReference type="Proteomes" id="UP000188613">
    <property type="component" value="Unassembled WGS sequence"/>
</dbReference>
<evidence type="ECO:0000256" key="1">
    <source>
        <dbReference type="ARBA" id="ARBA00006484"/>
    </source>
</evidence>
<dbReference type="GO" id="GO:0016616">
    <property type="term" value="F:oxidoreductase activity, acting on the CH-OH group of donors, NAD or NADP as acceptor"/>
    <property type="evidence" value="ECO:0007669"/>
    <property type="project" value="TreeGrafter"/>
</dbReference>
<dbReference type="PRINTS" id="PR00081">
    <property type="entry name" value="GDHRDH"/>
</dbReference>
<dbReference type="PANTHER" id="PTHR42760">
    <property type="entry name" value="SHORT-CHAIN DEHYDROGENASES/REDUCTASES FAMILY MEMBER"/>
    <property type="match status" value="1"/>
</dbReference>
<organism evidence="3 4">
    <name type="scientific">Domibacillus epiphyticus</name>
    <dbReference type="NCBI Taxonomy" id="1714355"/>
    <lineage>
        <taxon>Bacteria</taxon>
        <taxon>Bacillati</taxon>
        <taxon>Bacillota</taxon>
        <taxon>Bacilli</taxon>
        <taxon>Bacillales</taxon>
        <taxon>Bacillaceae</taxon>
        <taxon>Domibacillus</taxon>
    </lineage>
</organism>
<dbReference type="NCBIfam" id="NF004203">
    <property type="entry name" value="PRK05653.2-4"/>
    <property type="match status" value="1"/>
</dbReference>
<accession>A0A1V2A531</accession>
<dbReference type="Pfam" id="PF13561">
    <property type="entry name" value="adh_short_C2"/>
    <property type="match status" value="1"/>
</dbReference>
<evidence type="ECO:0000256" key="2">
    <source>
        <dbReference type="ARBA" id="ARBA00023002"/>
    </source>
</evidence>
<gene>
    <name evidence="3" type="ORF">BTO28_14300</name>
</gene>
<proteinExistence type="inferred from homology"/>
<dbReference type="STRING" id="1714355.BTO28_14300"/>